<evidence type="ECO:0008006" key="3">
    <source>
        <dbReference type="Google" id="ProtNLM"/>
    </source>
</evidence>
<dbReference type="PANTHER" id="PTHR33395">
    <property type="entry name" value="TRANSCRIPTASE, PUTATIVE-RELATED-RELATED"/>
    <property type="match status" value="1"/>
</dbReference>
<gene>
    <name evidence="1" type="ORF">GRJ2_000792800</name>
</gene>
<dbReference type="PANTHER" id="PTHR33395:SF22">
    <property type="entry name" value="REVERSE TRANSCRIPTASE DOMAIN-CONTAINING PROTEIN"/>
    <property type="match status" value="1"/>
</dbReference>
<dbReference type="AlphaFoldDB" id="A0ABC9WD91"/>
<dbReference type="Proteomes" id="UP001623348">
    <property type="component" value="Unassembled WGS sequence"/>
</dbReference>
<evidence type="ECO:0000313" key="1">
    <source>
        <dbReference type="EMBL" id="GAB0183275.1"/>
    </source>
</evidence>
<organism evidence="1 2">
    <name type="scientific">Grus japonensis</name>
    <name type="common">Japanese crane</name>
    <name type="synonym">Red-crowned crane</name>
    <dbReference type="NCBI Taxonomy" id="30415"/>
    <lineage>
        <taxon>Eukaryota</taxon>
        <taxon>Metazoa</taxon>
        <taxon>Chordata</taxon>
        <taxon>Craniata</taxon>
        <taxon>Vertebrata</taxon>
        <taxon>Euteleostomi</taxon>
        <taxon>Archelosauria</taxon>
        <taxon>Archosauria</taxon>
        <taxon>Dinosauria</taxon>
        <taxon>Saurischia</taxon>
        <taxon>Theropoda</taxon>
        <taxon>Coelurosauria</taxon>
        <taxon>Aves</taxon>
        <taxon>Neognathae</taxon>
        <taxon>Neoaves</taxon>
        <taxon>Gruiformes</taxon>
        <taxon>Gruidae</taxon>
        <taxon>Grus</taxon>
    </lineage>
</organism>
<evidence type="ECO:0000313" key="2">
    <source>
        <dbReference type="Proteomes" id="UP001623348"/>
    </source>
</evidence>
<name>A0ABC9WD91_GRUJA</name>
<dbReference type="EMBL" id="BAAFJT010000002">
    <property type="protein sequence ID" value="GAB0183275.1"/>
    <property type="molecule type" value="Genomic_DNA"/>
</dbReference>
<keyword evidence="2" id="KW-1185">Reference proteome</keyword>
<accession>A0ABC9WD91</accession>
<reference evidence="1 2" key="1">
    <citation type="submission" date="2024-06" db="EMBL/GenBank/DDBJ databases">
        <title>The draft genome of Grus japonensis, version 3.</title>
        <authorList>
            <person name="Nabeshima K."/>
            <person name="Suzuki S."/>
            <person name="Onuma M."/>
        </authorList>
    </citation>
    <scope>NUCLEOTIDE SEQUENCE [LARGE SCALE GENOMIC DNA]</scope>
    <source>
        <strain evidence="1 2">451A</strain>
    </source>
</reference>
<comment type="caution">
    <text evidence="1">The sequence shown here is derived from an EMBL/GenBank/DDBJ whole genome shotgun (WGS) entry which is preliminary data.</text>
</comment>
<protein>
    <recommendedName>
        <fullName evidence="3">Rna-directed dna polymerase from mobile element jockey-like</fullName>
    </recommendedName>
</protein>
<sequence>MEFNLARDVKDNKKGFCKYIGDKRKTMENVGPLLNKTEDLLIQDMEKVEVLNATFTSVFTSKSGLQKSQVPETKGKVWSKDDVPLVEDDQVREYLCKLRIRKSMDPDGMPPKALRKLADVIARPLSMSLIDHVDWEKCPKTGGKQISLLSSRRRTQGTMG</sequence>
<proteinExistence type="predicted"/>